<dbReference type="Proteomes" id="UP000185295">
    <property type="component" value="Segment"/>
</dbReference>
<evidence type="ECO:0000313" key="4">
    <source>
        <dbReference type="Proteomes" id="UP000185295"/>
    </source>
</evidence>
<dbReference type="EMBL" id="KJ019146">
    <property type="protein sequence ID" value="AIX42409.1"/>
    <property type="molecule type" value="Genomic_DNA"/>
</dbReference>
<feature type="compositionally biased region" description="Low complexity" evidence="1">
    <location>
        <begin position="255"/>
        <end position="267"/>
    </location>
</feature>
<evidence type="ECO:0000313" key="2">
    <source>
        <dbReference type="EMBL" id="AIX42409.1"/>
    </source>
</evidence>
<organism evidence="2 4">
    <name type="scientific">Synechococcus phage ACG-2014f</name>
    <dbReference type="NCBI Taxonomy" id="1493511"/>
    <lineage>
        <taxon>Viruses</taxon>
        <taxon>Duplodnaviria</taxon>
        <taxon>Heunggongvirae</taxon>
        <taxon>Uroviricota</taxon>
        <taxon>Caudoviricetes</taxon>
        <taxon>Pantevenvirales</taxon>
        <taxon>Kyanoviridae</taxon>
        <taxon>Atlauavirus</taxon>
        <taxon>Atlauavirus tusconc8</taxon>
    </lineage>
</organism>
<evidence type="ECO:0000313" key="3">
    <source>
        <dbReference type="EMBL" id="AIX43827.1"/>
    </source>
</evidence>
<evidence type="ECO:0000256" key="1">
    <source>
        <dbReference type="SAM" id="MobiDB-lite"/>
    </source>
</evidence>
<name>A0A0E3G324_9CAUD</name>
<feature type="compositionally biased region" description="Basic and acidic residues" evidence="1">
    <location>
        <begin position="130"/>
        <end position="141"/>
    </location>
</feature>
<proteinExistence type="predicted"/>
<sequence length="586" mass="64554">MDFNVTEAVELIVLLAETEQLTLQDALQEFLSETELDSETASHLKGALFEKYSLREMATDAVTNAMMKVFVSRPVVEEEVETPDGNLYFVEVELEEEVLEGYLTLEEIQNMRVDADVLSVKLVDEGVRDTDAKKGTEERKKRLEKKRGMKLDDHPQYLETDMKKRQENNENARKDMDKVKGQKNPHFEEYDISEGRKEGESSKDYADRMTKKYSGGKSKSYDPMKDKNFDHDKAERTRGSMEEGVMKGSGSFKRGGQAHQGKGAAQASVGGMSNSKVYGLGASKPKGSDKKRSDKQKAQALADRKAAAKDRMKDGTSNSKLDKLIKKVQSEGLDPVGGEDADINNDNKVDKTDKYLHNRRKAIGKAMKKESAWAEYLNRRGISEEVFSEGDLIDAGRKNEGERKGKKITGEGVDNSSSVKLMPRIAEAAIITEKSESKSQQRLFGMVRAAQKGEKPASGKVAELASKVGKKDVLDFAKTKHKGLKEQCCPDCGTPDCSCDEKPKAKKKKAKLDEAGMPILEYSRNNAEGPTPEMIDPPKDEEGKKGVKNPKGKAKRPGAGDRRPNDGGSELPFDMGTVPGGGGCGC</sequence>
<dbReference type="Proteomes" id="UP000185307">
    <property type="component" value="Segment"/>
</dbReference>
<feature type="region of interest" description="Disordered" evidence="1">
    <location>
        <begin position="396"/>
        <end position="416"/>
    </location>
</feature>
<feature type="region of interest" description="Disordered" evidence="1">
    <location>
        <begin position="483"/>
        <end position="586"/>
    </location>
</feature>
<evidence type="ECO:0000313" key="5">
    <source>
        <dbReference type="Proteomes" id="UP000185307"/>
    </source>
</evidence>
<gene>
    <name evidence="2" type="ORF">Syn7803C16_190</name>
    <name evidence="3" type="ORF">Syn7803C24_188</name>
</gene>
<dbReference type="EMBL" id="KJ019151">
    <property type="protein sequence ID" value="AIX43827.1"/>
    <property type="molecule type" value="Genomic_DNA"/>
</dbReference>
<feature type="compositionally biased region" description="Basic and acidic residues" evidence="1">
    <location>
        <begin position="536"/>
        <end position="545"/>
    </location>
</feature>
<feature type="compositionally biased region" description="Basic residues" evidence="1">
    <location>
        <begin position="546"/>
        <end position="556"/>
    </location>
</feature>
<feature type="compositionally biased region" description="Basic and acidic residues" evidence="1">
    <location>
        <begin position="286"/>
        <end position="323"/>
    </location>
</feature>
<feature type="compositionally biased region" description="Basic and acidic residues" evidence="1">
    <location>
        <begin position="219"/>
        <end position="245"/>
    </location>
</feature>
<protein>
    <submittedName>
        <fullName evidence="2">Uncharacterized protein</fullName>
    </submittedName>
</protein>
<feature type="compositionally biased region" description="Basic and acidic residues" evidence="1">
    <location>
        <begin position="149"/>
        <end position="210"/>
    </location>
</feature>
<accession>A0A0E3G324</accession>
<feature type="region of interest" description="Disordered" evidence="1">
    <location>
        <begin position="130"/>
        <end position="323"/>
    </location>
</feature>
<reference evidence="4 5" key="1">
    <citation type="submission" date="2013-12" db="EMBL/GenBank/DDBJ databases">
        <title>Ecological redundancy of diverse viral populations within a natural community.</title>
        <authorList>
            <person name="Gregory A.C."/>
            <person name="LaButti K."/>
            <person name="Copeland A."/>
            <person name="Woyke T."/>
            <person name="Sullivan M.B."/>
        </authorList>
    </citation>
    <scope>NUCLEOTIDE SEQUENCE [LARGE SCALE GENOMIC DNA]</scope>
    <source>
        <strain evidence="2">Syn7803C16</strain>
        <strain evidence="3">Syn7803C24</strain>
    </source>
</reference>